<dbReference type="Gene3D" id="3.40.50.1970">
    <property type="match status" value="1"/>
</dbReference>
<dbReference type="Pfam" id="PF00465">
    <property type="entry name" value="Fe-ADH"/>
    <property type="match status" value="1"/>
</dbReference>
<dbReference type="PROSITE" id="PS00060">
    <property type="entry name" value="ADH_IRON_2"/>
    <property type="match status" value="1"/>
</dbReference>
<keyword evidence="3" id="KW-0520">NAD</keyword>
<reference evidence="6" key="2">
    <citation type="journal article" date="2021" name="PeerJ">
        <title>Extensive microbial diversity within the chicken gut microbiome revealed by metagenomics and culture.</title>
        <authorList>
            <person name="Gilroy R."/>
            <person name="Ravi A."/>
            <person name="Getino M."/>
            <person name="Pursley I."/>
            <person name="Horton D.L."/>
            <person name="Alikhan N.F."/>
            <person name="Baker D."/>
            <person name="Gharbi K."/>
            <person name="Hall N."/>
            <person name="Watson M."/>
            <person name="Adriaenssens E.M."/>
            <person name="Foster-Nyarko E."/>
            <person name="Jarju S."/>
            <person name="Secka A."/>
            <person name="Antonio M."/>
            <person name="Oren A."/>
            <person name="Chaudhuri R.R."/>
            <person name="La Ragione R."/>
            <person name="Hildebrand F."/>
            <person name="Pallen M.J."/>
        </authorList>
    </citation>
    <scope>NUCLEOTIDE SEQUENCE</scope>
    <source>
        <strain evidence="6">ChiSxjej2B14-8506</strain>
    </source>
</reference>
<feature type="domain" description="Fe-containing alcohol dehydrogenase-like C-terminal" evidence="5">
    <location>
        <begin position="189"/>
        <end position="381"/>
    </location>
</feature>
<dbReference type="PANTHER" id="PTHR11496">
    <property type="entry name" value="ALCOHOL DEHYDROGENASE"/>
    <property type="match status" value="1"/>
</dbReference>
<evidence type="ECO:0000259" key="5">
    <source>
        <dbReference type="Pfam" id="PF25137"/>
    </source>
</evidence>
<comment type="caution">
    <text evidence="6">The sequence shown here is derived from an EMBL/GenBank/DDBJ whole genome shotgun (WGS) entry which is preliminary data.</text>
</comment>
<name>A0A9D1S327_9FIRM</name>
<dbReference type="InterPro" id="IPR018211">
    <property type="entry name" value="ADH_Fe_CS"/>
</dbReference>
<dbReference type="InterPro" id="IPR001670">
    <property type="entry name" value="ADH_Fe/GldA"/>
</dbReference>
<evidence type="ECO:0000313" key="7">
    <source>
        <dbReference type="Proteomes" id="UP000824123"/>
    </source>
</evidence>
<sequence>MANRIVLNGISYHGKGAIASIADEVKAKGFKKAFVCTDPDLLKFGVTKKVTDVLDGAGLAYEIYSNIKPNPTIENVQTGVEAFKASGADYIIAIGGGSSMDTAKAIGIIITNPEFADVRSLEGVAPTKNKCVYTIAVPTTAGTAAEVTINYVITDVEKKRKFVCVDPKDIPDIAVIDPDMMSTMPKGLTAATGMDALTHAIEGYITKGAWEMTDMFHLKAIEIIARSLRGAVANDPAGREGMALGQYVAGMGFSNVGLGIVHSMAHGLSALYDTPHGVACAIILPTGMEYNAEFSGDKYKYIAKAMGVEGVDNMTQAEYRKAAIDAVKQLSKDVGIPQDLKGILKDQDVDFLAESAYADACRPGNPRDTSVEEIKALYRSLL</sequence>
<feature type="domain" description="Alcohol dehydrogenase iron-type/glycerol dehydrogenase GldA" evidence="4">
    <location>
        <begin position="12"/>
        <end position="178"/>
    </location>
</feature>
<dbReference type="PANTHER" id="PTHR11496:SF102">
    <property type="entry name" value="ALCOHOL DEHYDROGENASE 4"/>
    <property type="match status" value="1"/>
</dbReference>
<dbReference type="GO" id="GO:0046872">
    <property type="term" value="F:metal ion binding"/>
    <property type="evidence" value="ECO:0007669"/>
    <property type="project" value="InterPro"/>
</dbReference>
<evidence type="ECO:0000256" key="3">
    <source>
        <dbReference type="ARBA" id="ARBA00023027"/>
    </source>
</evidence>
<dbReference type="NCBIfam" id="NF007911">
    <property type="entry name" value="PRK10624.1"/>
    <property type="match status" value="1"/>
</dbReference>
<dbReference type="GO" id="GO:0004022">
    <property type="term" value="F:alcohol dehydrogenase (NAD+) activity"/>
    <property type="evidence" value="ECO:0007669"/>
    <property type="project" value="TreeGrafter"/>
</dbReference>
<dbReference type="Gene3D" id="1.20.1090.10">
    <property type="entry name" value="Dehydroquinate synthase-like - alpha domain"/>
    <property type="match status" value="1"/>
</dbReference>
<organism evidence="6 7">
    <name type="scientific">Candidatus Fimadaptatus faecigallinarum</name>
    <dbReference type="NCBI Taxonomy" id="2840814"/>
    <lineage>
        <taxon>Bacteria</taxon>
        <taxon>Bacillati</taxon>
        <taxon>Bacillota</taxon>
        <taxon>Clostridia</taxon>
        <taxon>Eubacteriales</taxon>
        <taxon>Candidatus Fimadaptatus</taxon>
    </lineage>
</organism>
<reference evidence="6" key="1">
    <citation type="submission" date="2020-10" db="EMBL/GenBank/DDBJ databases">
        <authorList>
            <person name="Gilroy R."/>
        </authorList>
    </citation>
    <scope>NUCLEOTIDE SEQUENCE</scope>
    <source>
        <strain evidence="6">ChiSxjej2B14-8506</strain>
    </source>
</reference>
<dbReference type="EMBL" id="DVNK01000004">
    <property type="protein sequence ID" value="HIU45679.1"/>
    <property type="molecule type" value="Genomic_DNA"/>
</dbReference>
<keyword evidence="2 6" id="KW-0560">Oxidoreductase</keyword>
<dbReference type="FunFam" id="1.20.1090.10:FF:000001">
    <property type="entry name" value="Aldehyde-alcohol dehydrogenase"/>
    <property type="match status" value="1"/>
</dbReference>
<dbReference type="CDD" id="cd08176">
    <property type="entry name" value="LPO"/>
    <property type="match status" value="1"/>
</dbReference>
<proteinExistence type="inferred from homology"/>
<gene>
    <name evidence="6" type="primary">fucO</name>
    <name evidence="6" type="ORF">IAC59_00295</name>
</gene>
<dbReference type="SUPFAM" id="SSF56796">
    <property type="entry name" value="Dehydroquinate synthase-like"/>
    <property type="match status" value="1"/>
</dbReference>
<dbReference type="Pfam" id="PF25137">
    <property type="entry name" value="ADH_Fe_C"/>
    <property type="match status" value="1"/>
</dbReference>
<dbReference type="InterPro" id="IPR056798">
    <property type="entry name" value="ADH_Fe_C"/>
</dbReference>
<dbReference type="GO" id="GO:0008912">
    <property type="term" value="F:lactaldehyde reductase activity"/>
    <property type="evidence" value="ECO:0007669"/>
    <property type="project" value="UniProtKB-EC"/>
</dbReference>
<protein>
    <submittedName>
        <fullName evidence="6">Lactaldehyde reductase</fullName>
        <ecNumber evidence="6">1.1.1.77</ecNumber>
    </submittedName>
</protein>
<dbReference type="EC" id="1.1.1.77" evidence="6"/>
<dbReference type="NCBIfam" id="TIGR02638">
    <property type="entry name" value="lactal_redase"/>
    <property type="match status" value="1"/>
</dbReference>
<evidence type="ECO:0000256" key="1">
    <source>
        <dbReference type="ARBA" id="ARBA00007358"/>
    </source>
</evidence>
<accession>A0A9D1S327</accession>
<dbReference type="InterPro" id="IPR013460">
    <property type="entry name" value="Lactal_redase"/>
</dbReference>
<dbReference type="Proteomes" id="UP000824123">
    <property type="component" value="Unassembled WGS sequence"/>
</dbReference>
<comment type="similarity">
    <text evidence="1">Belongs to the iron-containing alcohol dehydrogenase family.</text>
</comment>
<dbReference type="InterPro" id="IPR039697">
    <property type="entry name" value="Alcohol_dehydrogenase_Fe"/>
</dbReference>
<evidence type="ECO:0000259" key="4">
    <source>
        <dbReference type="Pfam" id="PF00465"/>
    </source>
</evidence>
<evidence type="ECO:0000313" key="6">
    <source>
        <dbReference type="EMBL" id="HIU45679.1"/>
    </source>
</evidence>
<dbReference type="PROSITE" id="PS00913">
    <property type="entry name" value="ADH_IRON_1"/>
    <property type="match status" value="1"/>
</dbReference>
<evidence type="ECO:0000256" key="2">
    <source>
        <dbReference type="ARBA" id="ARBA00023002"/>
    </source>
</evidence>
<dbReference type="AlphaFoldDB" id="A0A9D1S327"/>
<dbReference type="FunFam" id="3.40.50.1970:FF:000003">
    <property type="entry name" value="Alcohol dehydrogenase, iron-containing"/>
    <property type="match status" value="1"/>
</dbReference>